<gene>
    <name evidence="2" type="ORF">TWF696_005940</name>
</gene>
<evidence type="ECO:0000256" key="1">
    <source>
        <dbReference type="SAM" id="MobiDB-lite"/>
    </source>
</evidence>
<evidence type="ECO:0000313" key="3">
    <source>
        <dbReference type="Proteomes" id="UP001375240"/>
    </source>
</evidence>
<dbReference type="Proteomes" id="UP001375240">
    <property type="component" value="Unassembled WGS sequence"/>
</dbReference>
<feature type="compositionally biased region" description="Basic and acidic residues" evidence="1">
    <location>
        <begin position="259"/>
        <end position="268"/>
    </location>
</feature>
<keyword evidence="3" id="KW-1185">Reference proteome</keyword>
<evidence type="ECO:0000313" key="2">
    <source>
        <dbReference type="EMBL" id="KAK6349661.1"/>
    </source>
</evidence>
<accession>A0AAV9UXJ0</accession>
<dbReference type="AlphaFoldDB" id="A0AAV9UXJ0"/>
<comment type="caution">
    <text evidence="2">The sequence shown here is derived from an EMBL/GenBank/DDBJ whole genome shotgun (WGS) entry which is preliminary data.</text>
</comment>
<dbReference type="EMBL" id="JAVHNQ010000004">
    <property type="protein sequence ID" value="KAK6349661.1"/>
    <property type="molecule type" value="Genomic_DNA"/>
</dbReference>
<protein>
    <recommendedName>
        <fullName evidence="4">HNH endonuclease</fullName>
    </recommendedName>
</protein>
<feature type="region of interest" description="Disordered" evidence="1">
    <location>
        <begin position="1"/>
        <end position="22"/>
    </location>
</feature>
<proteinExistence type="predicted"/>
<feature type="region of interest" description="Disordered" evidence="1">
    <location>
        <begin position="231"/>
        <end position="298"/>
    </location>
</feature>
<sequence>MTPKPEDLTSGSFSSPPRDAKHHLMKRDGLSMPWGSCTICQDEGLQYYIAHILPRHDRERFIGYQNAGLLPADVTSLGHLDVLIYLCSNCHGLWDSDDPRLVIIPKNIEFFIQWEEADYRRREAEANVGNPPPQRTVPRRDDYDGGYAWYYLSDRRLPSYLQMLAQANRCNVDTKASPTALILKAGKAIGFPLRQPDGHGISHDVRAQLCQLFNLWERPPPMSEHASILTTETQTGPSDLKKDRSPTDDDEPGGSKIGRRGEENPSEGKRRRTGSQNASQQDEAEDDSLRGVESWEKEQDFLFGPHMTAAKIMERLG</sequence>
<evidence type="ECO:0008006" key="4">
    <source>
        <dbReference type="Google" id="ProtNLM"/>
    </source>
</evidence>
<reference evidence="2 3" key="1">
    <citation type="submission" date="2019-10" db="EMBL/GenBank/DDBJ databases">
        <authorList>
            <person name="Palmer J.M."/>
        </authorList>
    </citation>
    <scope>NUCLEOTIDE SEQUENCE [LARGE SCALE GENOMIC DNA]</scope>
    <source>
        <strain evidence="2 3">TWF696</strain>
    </source>
</reference>
<feature type="compositionally biased region" description="Basic and acidic residues" evidence="1">
    <location>
        <begin position="287"/>
        <end position="298"/>
    </location>
</feature>
<organism evidence="2 3">
    <name type="scientific">Orbilia brochopaga</name>
    <dbReference type="NCBI Taxonomy" id="3140254"/>
    <lineage>
        <taxon>Eukaryota</taxon>
        <taxon>Fungi</taxon>
        <taxon>Dikarya</taxon>
        <taxon>Ascomycota</taxon>
        <taxon>Pezizomycotina</taxon>
        <taxon>Orbiliomycetes</taxon>
        <taxon>Orbiliales</taxon>
        <taxon>Orbiliaceae</taxon>
        <taxon>Orbilia</taxon>
    </lineage>
</organism>
<name>A0AAV9UXJ0_9PEZI</name>